<evidence type="ECO:0000313" key="3">
    <source>
        <dbReference type="WBParaSite" id="GPUH_0000657901-mRNA-1"/>
    </source>
</evidence>
<dbReference type="PROSITE" id="PS51034">
    <property type="entry name" value="ZP_2"/>
    <property type="match status" value="1"/>
</dbReference>
<dbReference type="Pfam" id="PF25301">
    <property type="entry name" value="CUT_C"/>
    <property type="match status" value="1"/>
</dbReference>
<dbReference type="AlphaFoldDB" id="A0A183DCX9"/>
<dbReference type="InterPro" id="IPR051962">
    <property type="entry name" value="Cuticlin"/>
</dbReference>
<name>A0A183DCX9_9BILA</name>
<dbReference type="InterPro" id="IPR001507">
    <property type="entry name" value="ZP_dom"/>
</dbReference>
<dbReference type="WBParaSite" id="GPUH_0000657901-mRNA-1">
    <property type="protein sequence ID" value="GPUH_0000657901-mRNA-1"/>
    <property type="gene ID" value="GPUH_0000657901"/>
</dbReference>
<dbReference type="PANTHER" id="PTHR22907">
    <property type="entry name" value="GH04558P"/>
    <property type="match status" value="1"/>
</dbReference>
<keyword evidence="1" id="KW-0732">Signal</keyword>
<feature type="domain" description="ZP" evidence="2">
    <location>
        <begin position="1"/>
        <end position="110"/>
    </location>
</feature>
<evidence type="ECO:0000256" key="1">
    <source>
        <dbReference type="ARBA" id="ARBA00022729"/>
    </source>
</evidence>
<evidence type="ECO:0000259" key="2">
    <source>
        <dbReference type="PROSITE" id="PS51034"/>
    </source>
</evidence>
<sequence length="127" mass="14332">LDTIPSVTVGEEIEHFWVCRNMNADQFMYVHDCTVNPEFNTGNDPVIVDSHGCTTDSLAMGPIQYSRDGHRASAKHFAYKFAGHPNLLFKCSISICRKSVVACRYGDNTPMLKVSCWKNEKLETDKE</sequence>
<proteinExistence type="predicted"/>
<dbReference type="InterPro" id="IPR057475">
    <property type="entry name" value="CUT_C"/>
</dbReference>
<reference evidence="3" key="1">
    <citation type="submission" date="2016-06" db="UniProtKB">
        <authorList>
            <consortium name="WormBaseParasite"/>
        </authorList>
    </citation>
    <scope>IDENTIFICATION</scope>
</reference>
<dbReference type="PANTHER" id="PTHR22907:SF54">
    <property type="entry name" value="GH04558P"/>
    <property type="match status" value="1"/>
</dbReference>
<organism evidence="3">
    <name type="scientific">Gongylonema pulchrum</name>
    <dbReference type="NCBI Taxonomy" id="637853"/>
    <lineage>
        <taxon>Eukaryota</taxon>
        <taxon>Metazoa</taxon>
        <taxon>Ecdysozoa</taxon>
        <taxon>Nematoda</taxon>
        <taxon>Chromadorea</taxon>
        <taxon>Rhabditida</taxon>
        <taxon>Spirurina</taxon>
        <taxon>Spiruromorpha</taxon>
        <taxon>Spiruroidea</taxon>
        <taxon>Gongylonematidae</taxon>
        <taxon>Gongylonema</taxon>
    </lineage>
</organism>
<protein>
    <submittedName>
        <fullName evidence="3">ZP domain-containing protein</fullName>
    </submittedName>
</protein>
<accession>A0A183DCX9</accession>